<dbReference type="InterPro" id="IPR048395">
    <property type="entry name" value="Glyco_hydro_31_C"/>
</dbReference>
<evidence type="ECO:0000256" key="3">
    <source>
        <dbReference type="ARBA" id="ARBA00012741"/>
    </source>
</evidence>
<proteinExistence type="inferred from homology"/>
<dbReference type="PANTHER" id="PTHR22762:SF133">
    <property type="entry name" value="P-TYPE DOMAIN-CONTAINING PROTEIN"/>
    <property type="match status" value="1"/>
</dbReference>
<dbReference type="GO" id="GO:0030246">
    <property type="term" value="F:carbohydrate binding"/>
    <property type="evidence" value="ECO:0007669"/>
    <property type="project" value="InterPro"/>
</dbReference>
<dbReference type="GeneID" id="27684195"/>
<evidence type="ECO:0000256" key="10">
    <source>
        <dbReference type="SAM" id="SignalP"/>
    </source>
</evidence>
<evidence type="ECO:0000259" key="11">
    <source>
        <dbReference type="Pfam" id="PF01055"/>
    </source>
</evidence>
<evidence type="ECO:0000313" key="14">
    <source>
        <dbReference type="EMBL" id="KND04769.1"/>
    </source>
</evidence>
<dbReference type="GO" id="GO:0005975">
    <property type="term" value="P:carbohydrate metabolic process"/>
    <property type="evidence" value="ECO:0007669"/>
    <property type="project" value="InterPro"/>
</dbReference>
<dbReference type="SUPFAM" id="SSF74650">
    <property type="entry name" value="Galactose mutarotase-like"/>
    <property type="match status" value="1"/>
</dbReference>
<comment type="catalytic activity">
    <reaction evidence="1">
        <text>Hydrolysis of terminal, non-reducing (1-&gt;4)-linked alpha-D-glucose residues with release of alpha-D-glucose.</text>
        <dbReference type="EC" id="3.2.1.20"/>
    </reaction>
</comment>
<dbReference type="EC" id="3.2.1.20" evidence="3"/>
<dbReference type="InterPro" id="IPR030459">
    <property type="entry name" value="Glyco_hydro_31_CS"/>
</dbReference>
<dbReference type="InterPro" id="IPR017853">
    <property type="entry name" value="GH"/>
</dbReference>
<dbReference type="Gene3D" id="2.60.40.1180">
    <property type="entry name" value="Golgi alpha-mannosidase II"/>
    <property type="match status" value="2"/>
</dbReference>
<dbReference type="STRING" id="645134.A0A0L0HV71"/>
<keyword evidence="15" id="KW-1185">Reference proteome</keyword>
<keyword evidence="7 9" id="KW-0326">Glycosidase</keyword>
<sequence length="950" mass="107548">MRAARILSLILFAKATAGIPAIHQRDDANPSAALIDTSKCSGYSLSDASDTSVGRFSAKLSLSDQPCNAYGKDYPNLDITVEYQTRERLRVLIRDTPQENWFIPPEIVPIPKAENGEKNKSNLRFEYVAKPFGFKIIRVEDNEVIFDTTSHKLIYEDQYLEVTTSVPSHANIYGGSEFIGRFRRNEQSTTQALWARDVATPTEENIYGSHPMYMEMRKNKAHAVYLRNSNGMDFILRDGIVRYRTIGGVLDLTFFAPLGGNPNDVVAEYTKVISRPAMPAYWHLGFHQSRWGYKNITNLKWVMDNYRNANIPLETIWSDIDYMDKYRDFTLDPIQYPKELMTKFVKELHQTAQHFVVIVDPGISTNSTPYQRGLDAQVFMQNDATHTDEKHKYYIGQVWPGYTAFVDWFHPNASAYWTDEVSRFLDTLDVDGLWIDMNEPSSFCYGPCGLDAPDPAVFQPKTPFDLPGGDDFTPPDFLNASIEAARQGRPLPYSTLPRNLHKRAYKPMPIEQQLEPHYKINNKFANLSDHAVQTNATHWGGQDKPRISEVDVHNLYGHMWAIATRKALIAKRANKRPFVLSRSTFPSSGAHTYHWTGDNHATWEHLHYSVVGVLQFQMYGISMIGPDICGFNSNTTEELCNRWMSVGAYFPFMRNHNIRGTISQEAYIWNSVAEASRTHLRHRYSLLPYMYTHLYLSSAQGTPAWKALMYEFPTEAPTLWIDAQFLIGPALLVSPVVTEKATSVTAYMPKSRWYDFTTLIPINGQGRNMSFDAPLGHVPVHIRGGYVIPMQEPGYTTTESRKNPYSLIVALDEKGNAQGLLYLDDGESLNVDNHTSNISFQVSNGKMVADGTFGYQPNDLPKLTKLVILGSQPVQQVRVNDAQIMCQISYKADRGSVTIEGLAIELTERFTVEWGVGPMSFLSISSGTGIRKVDLGVMGMLLVFVASLWW</sequence>
<evidence type="ECO:0000256" key="5">
    <source>
        <dbReference type="ARBA" id="ARBA00022801"/>
    </source>
</evidence>
<dbReference type="SUPFAM" id="SSF51011">
    <property type="entry name" value="Glycosyl hydrolase domain"/>
    <property type="match status" value="1"/>
</dbReference>
<keyword evidence="5 9" id="KW-0378">Hydrolase</keyword>
<feature type="signal peptide" evidence="10">
    <location>
        <begin position="1"/>
        <end position="18"/>
    </location>
</feature>
<dbReference type="InterPro" id="IPR030458">
    <property type="entry name" value="Glyco_hydro_31_AS"/>
</dbReference>
<gene>
    <name evidence="14" type="ORF">SPPG_00472</name>
</gene>
<dbReference type="PANTHER" id="PTHR22762">
    <property type="entry name" value="ALPHA-GLUCOSIDASE"/>
    <property type="match status" value="1"/>
</dbReference>
<evidence type="ECO:0000256" key="8">
    <source>
        <dbReference type="ARBA" id="ARBA00041343"/>
    </source>
</evidence>
<evidence type="ECO:0000259" key="12">
    <source>
        <dbReference type="Pfam" id="PF13802"/>
    </source>
</evidence>
<dbReference type="InterPro" id="IPR000322">
    <property type="entry name" value="Glyco_hydro_31_TIM"/>
</dbReference>
<evidence type="ECO:0000256" key="7">
    <source>
        <dbReference type="ARBA" id="ARBA00023295"/>
    </source>
</evidence>
<dbReference type="Proteomes" id="UP000053201">
    <property type="component" value="Unassembled WGS sequence"/>
</dbReference>
<dbReference type="InterPro" id="IPR013780">
    <property type="entry name" value="Glyco_hydro_b"/>
</dbReference>
<evidence type="ECO:0000256" key="4">
    <source>
        <dbReference type="ARBA" id="ARBA00022729"/>
    </source>
</evidence>
<evidence type="ECO:0000313" key="15">
    <source>
        <dbReference type="Proteomes" id="UP000053201"/>
    </source>
</evidence>
<keyword evidence="4 10" id="KW-0732">Signal</keyword>
<name>A0A0L0HV71_SPIPD</name>
<keyword evidence="6" id="KW-0325">Glycoprotein</keyword>
<dbReference type="InterPro" id="IPR011013">
    <property type="entry name" value="Gal_mutarotase_sf_dom"/>
</dbReference>
<evidence type="ECO:0000256" key="1">
    <source>
        <dbReference type="ARBA" id="ARBA00001657"/>
    </source>
</evidence>
<dbReference type="OrthoDB" id="5839090at2759"/>
<dbReference type="Pfam" id="PF01055">
    <property type="entry name" value="Glyco_hydro_31_2nd"/>
    <property type="match status" value="1"/>
</dbReference>
<dbReference type="InterPro" id="IPR025887">
    <property type="entry name" value="Glyco_hydro_31_N_dom"/>
</dbReference>
<reference evidence="14 15" key="1">
    <citation type="submission" date="2009-08" db="EMBL/GenBank/DDBJ databases">
        <title>The Genome Sequence of Spizellomyces punctatus strain DAOM BR117.</title>
        <authorList>
            <consortium name="The Broad Institute Genome Sequencing Platform"/>
            <person name="Russ C."/>
            <person name="Cuomo C."/>
            <person name="Shea T."/>
            <person name="Young S.K."/>
            <person name="Zeng Q."/>
            <person name="Koehrsen M."/>
            <person name="Haas B."/>
            <person name="Borodovsky M."/>
            <person name="Guigo R."/>
            <person name="Alvarado L."/>
            <person name="Berlin A."/>
            <person name="Bochicchio J."/>
            <person name="Borenstein D."/>
            <person name="Chapman S."/>
            <person name="Chen Z."/>
            <person name="Engels R."/>
            <person name="Freedman E."/>
            <person name="Gellesch M."/>
            <person name="Goldberg J."/>
            <person name="Griggs A."/>
            <person name="Gujja S."/>
            <person name="Heiman D."/>
            <person name="Hepburn T."/>
            <person name="Howarth C."/>
            <person name="Jen D."/>
            <person name="Larson L."/>
            <person name="Lewis B."/>
            <person name="Mehta T."/>
            <person name="Park D."/>
            <person name="Pearson M."/>
            <person name="Roberts A."/>
            <person name="Saif S."/>
            <person name="Shenoy N."/>
            <person name="Sisk P."/>
            <person name="Stolte C."/>
            <person name="Sykes S."/>
            <person name="Thomson T."/>
            <person name="Walk T."/>
            <person name="White J."/>
            <person name="Yandava C."/>
            <person name="Burger G."/>
            <person name="Gray M.W."/>
            <person name="Holland P.W.H."/>
            <person name="King N."/>
            <person name="Lang F.B.F."/>
            <person name="Roger A.J."/>
            <person name="Ruiz-Trillo I."/>
            <person name="Lander E."/>
            <person name="Nusbaum C."/>
        </authorList>
    </citation>
    <scope>NUCLEOTIDE SEQUENCE [LARGE SCALE GENOMIC DNA]</scope>
    <source>
        <strain evidence="14 15">DAOM BR117</strain>
    </source>
</reference>
<organism evidence="14 15">
    <name type="scientific">Spizellomyces punctatus (strain DAOM BR117)</name>
    <dbReference type="NCBI Taxonomy" id="645134"/>
    <lineage>
        <taxon>Eukaryota</taxon>
        <taxon>Fungi</taxon>
        <taxon>Fungi incertae sedis</taxon>
        <taxon>Chytridiomycota</taxon>
        <taxon>Chytridiomycota incertae sedis</taxon>
        <taxon>Chytridiomycetes</taxon>
        <taxon>Spizellomycetales</taxon>
        <taxon>Spizellomycetaceae</taxon>
        <taxon>Spizellomyces</taxon>
    </lineage>
</organism>
<dbReference type="VEuPathDB" id="FungiDB:SPPG_00472"/>
<dbReference type="EMBL" id="KQ257450">
    <property type="protein sequence ID" value="KND04769.1"/>
    <property type="molecule type" value="Genomic_DNA"/>
</dbReference>
<dbReference type="PROSITE" id="PS00129">
    <property type="entry name" value="GLYCOSYL_HYDROL_F31_1"/>
    <property type="match status" value="1"/>
</dbReference>
<feature type="domain" description="Glycoside hydrolase family 31 TIM barrel" evidence="11">
    <location>
        <begin position="276"/>
        <end position="692"/>
    </location>
</feature>
<protein>
    <recommendedName>
        <fullName evidence="3">alpha-glucosidase</fullName>
        <ecNumber evidence="3">3.2.1.20</ecNumber>
    </recommendedName>
    <alternativeName>
        <fullName evidence="8">Maltase</fullName>
    </alternativeName>
</protein>
<feature type="domain" description="Glycoside hydrolase family 31 N-terminal" evidence="12">
    <location>
        <begin position="127"/>
        <end position="234"/>
    </location>
</feature>
<evidence type="ECO:0000259" key="13">
    <source>
        <dbReference type="Pfam" id="PF21365"/>
    </source>
</evidence>
<dbReference type="PROSITE" id="PS00707">
    <property type="entry name" value="GLYCOSYL_HYDROL_F31_2"/>
    <property type="match status" value="1"/>
</dbReference>
<evidence type="ECO:0000256" key="2">
    <source>
        <dbReference type="ARBA" id="ARBA00007806"/>
    </source>
</evidence>
<dbReference type="InParanoid" id="A0A0L0HV71"/>
<dbReference type="Pfam" id="PF21365">
    <property type="entry name" value="Glyco_hydro_31_3rd"/>
    <property type="match status" value="1"/>
</dbReference>
<dbReference type="AlphaFoldDB" id="A0A0L0HV71"/>
<dbReference type="eggNOG" id="KOG1065">
    <property type="taxonomic scope" value="Eukaryota"/>
</dbReference>
<dbReference type="CDD" id="cd14752">
    <property type="entry name" value="GH31_N"/>
    <property type="match status" value="1"/>
</dbReference>
<dbReference type="OMA" id="GEKWYDW"/>
<feature type="chain" id="PRO_5005540403" description="alpha-glucosidase" evidence="10">
    <location>
        <begin position="19"/>
        <end position="950"/>
    </location>
</feature>
<dbReference type="Gene3D" id="3.20.20.80">
    <property type="entry name" value="Glycosidases"/>
    <property type="match status" value="1"/>
</dbReference>
<comment type="similarity">
    <text evidence="2 9">Belongs to the glycosyl hydrolase 31 family.</text>
</comment>
<dbReference type="CDD" id="cd06602">
    <property type="entry name" value="GH31_MGAM_SI_GAA"/>
    <property type="match status" value="1"/>
</dbReference>
<feature type="domain" description="Glycosyl hydrolase family 31 C-terminal" evidence="13">
    <location>
        <begin position="701"/>
        <end position="788"/>
    </location>
</feature>
<dbReference type="RefSeq" id="XP_016612808.1">
    <property type="nucleotide sequence ID" value="XM_016748797.1"/>
</dbReference>
<dbReference type="Gene3D" id="2.60.40.1760">
    <property type="entry name" value="glycosyl hydrolase (family 31)"/>
    <property type="match status" value="1"/>
</dbReference>
<dbReference type="Pfam" id="PF13802">
    <property type="entry name" value="Gal_mutarotas_2"/>
    <property type="match status" value="1"/>
</dbReference>
<dbReference type="GO" id="GO:0090599">
    <property type="term" value="F:alpha-glucosidase activity"/>
    <property type="evidence" value="ECO:0007669"/>
    <property type="project" value="UniProtKB-ARBA"/>
</dbReference>
<evidence type="ECO:0000256" key="9">
    <source>
        <dbReference type="RuleBase" id="RU361185"/>
    </source>
</evidence>
<dbReference type="FunCoup" id="A0A0L0HV71">
    <property type="interactions" value="30"/>
</dbReference>
<evidence type="ECO:0000256" key="6">
    <source>
        <dbReference type="ARBA" id="ARBA00023180"/>
    </source>
</evidence>
<accession>A0A0L0HV71</accession>
<dbReference type="SUPFAM" id="SSF51445">
    <property type="entry name" value="(Trans)glycosidases"/>
    <property type="match status" value="1"/>
</dbReference>